<dbReference type="GeneID" id="36628185"/>
<dbReference type="Proteomes" id="UP000241690">
    <property type="component" value="Unassembled WGS sequence"/>
</dbReference>
<keyword evidence="3" id="KW-1185">Reference proteome</keyword>
<dbReference type="AlphaFoldDB" id="A0A2T4A226"/>
<name>A0A2T4A226_TRIHA</name>
<gene>
    <name evidence="2" type="ORF">M431DRAFT_511245</name>
</gene>
<feature type="region of interest" description="Disordered" evidence="1">
    <location>
        <begin position="27"/>
        <end position="47"/>
    </location>
</feature>
<proteinExistence type="predicted"/>
<accession>A0A2T4A226</accession>
<dbReference type="EMBL" id="KZ679686">
    <property type="protein sequence ID" value="PTB51122.1"/>
    <property type="molecule type" value="Genomic_DNA"/>
</dbReference>
<evidence type="ECO:0000256" key="1">
    <source>
        <dbReference type="SAM" id="MobiDB-lite"/>
    </source>
</evidence>
<dbReference type="RefSeq" id="XP_024770799.1">
    <property type="nucleotide sequence ID" value="XM_024919616.1"/>
</dbReference>
<feature type="compositionally biased region" description="Low complexity" evidence="1">
    <location>
        <begin position="29"/>
        <end position="46"/>
    </location>
</feature>
<protein>
    <submittedName>
        <fullName evidence="2">Uncharacterized protein</fullName>
    </submittedName>
</protein>
<reference evidence="2 3" key="1">
    <citation type="submission" date="2016-07" db="EMBL/GenBank/DDBJ databases">
        <title>Multiple horizontal gene transfer events from other fungi enriched the ability of initially mycotrophic Trichoderma (Ascomycota) to feed on dead plant biomass.</title>
        <authorList>
            <consortium name="DOE Joint Genome Institute"/>
            <person name="Aerts A."/>
            <person name="Atanasova L."/>
            <person name="Chenthamara K."/>
            <person name="Zhang J."/>
            <person name="Grujic M."/>
            <person name="Henrissat B."/>
            <person name="Kuo A."/>
            <person name="Salamov A."/>
            <person name="Lipzen A."/>
            <person name="Labutti K."/>
            <person name="Barry K."/>
            <person name="Miao Y."/>
            <person name="Rahimi M.J."/>
            <person name="Shen Q."/>
            <person name="Grigoriev I.V."/>
            <person name="Kubicek C.P."/>
            <person name="Druzhinina I.S."/>
        </authorList>
    </citation>
    <scope>NUCLEOTIDE SEQUENCE [LARGE SCALE GENOMIC DNA]</scope>
    <source>
        <strain evidence="2 3">CBS 226.95</strain>
    </source>
</reference>
<organism evidence="2 3">
    <name type="scientific">Trichoderma harzianum CBS 226.95</name>
    <dbReference type="NCBI Taxonomy" id="983964"/>
    <lineage>
        <taxon>Eukaryota</taxon>
        <taxon>Fungi</taxon>
        <taxon>Dikarya</taxon>
        <taxon>Ascomycota</taxon>
        <taxon>Pezizomycotina</taxon>
        <taxon>Sordariomycetes</taxon>
        <taxon>Hypocreomycetidae</taxon>
        <taxon>Hypocreales</taxon>
        <taxon>Hypocreaceae</taxon>
        <taxon>Trichoderma</taxon>
    </lineage>
</organism>
<evidence type="ECO:0000313" key="3">
    <source>
        <dbReference type="Proteomes" id="UP000241690"/>
    </source>
</evidence>
<evidence type="ECO:0000313" key="2">
    <source>
        <dbReference type="EMBL" id="PTB51122.1"/>
    </source>
</evidence>
<sequence length="349" mass="39318">MSTAVVISPQPHSSHLPSVFSHTHLHIGSNSNSNSSCNTTDSNNNTKLDADTMPHAHETKPLWLIQPRLDAGVYRDKLIGSVVKYPDLPTERHIPYRTGAKLPRDIVPDLDPKPIQVRNVKFWTRRIKDAGVSASLNEILEAFVDRAKEDNSEKMATVARIWHMDSPGEKFKELLKNKEYFEELFELLRSNHDQGYFITDIVTLTNMEINDSTSHSSGVGAEVKVPIPEPTLNVNIGAGGRFQVLREKGYSAYYEEETIVFLGYRLVRLEKVEGTRAKLGRLFLGSKAGFTVRDGFDYWPELVERAVEGNAEPFLSAETPKEEKKELGEEEIEFEAIVDELGFDFEVVG</sequence>